<evidence type="ECO:0000313" key="2">
    <source>
        <dbReference type="EMBL" id="CAB4968424.1"/>
    </source>
</evidence>
<protein>
    <submittedName>
        <fullName evidence="2">Unannotated protein</fullName>
    </submittedName>
</protein>
<organism evidence="2">
    <name type="scientific">freshwater metagenome</name>
    <dbReference type="NCBI Taxonomy" id="449393"/>
    <lineage>
        <taxon>unclassified sequences</taxon>
        <taxon>metagenomes</taxon>
        <taxon>ecological metagenomes</taxon>
    </lineage>
</organism>
<name>A0A6J7LS98_9ZZZZ</name>
<feature type="region of interest" description="Disordered" evidence="1">
    <location>
        <begin position="1"/>
        <end position="46"/>
    </location>
</feature>
<evidence type="ECO:0000256" key="1">
    <source>
        <dbReference type="SAM" id="MobiDB-lite"/>
    </source>
</evidence>
<dbReference type="AlphaFoldDB" id="A0A6J7LS98"/>
<sequence length="100" mass="11267">MSEEAVSAPANQDPNDDRKDDDAGFEVRDHRDHPGHRRHRLGHPVDEQVKVVAHRYHQAMILRANGSGLVAIVAWREYLEGRAEQGTEATAPRLRGLISR</sequence>
<feature type="compositionally biased region" description="Basic and acidic residues" evidence="1">
    <location>
        <begin position="15"/>
        <end position="32"/>
    </location>
</feature>
<dbReference type="EMBL" id="CAFBNE010000156">
    <property type="protein sequence ID" value="CAB4968424.1"/>
    <property type="molecule type" value="Genomic_DNA"/>
</dbReference>
<gene>
    <name evidence="2" type="ORF">UFOPK3772_03102</name>
</gene>
<reference evidence="2" key="1">
    <citation type="submission" date="2020-05" db="EMBL/GenBank/DDBJ databases">
        <authorList>
            <person name="Chiriac C."/>
            <person name="Salcher M."/>
            <person name="Ghai R."/>
            <person name="Kavagutti S V."/>
        </authorList>
    </citation>
    <scope>NUCLEOTIDE SEQUENCE</scope>
</reference>
<accession>A0A6J7LS98</accession>
<proteinExistence type="predicted"/>
<feature type="compositionally biased region" description="Basic residues" evidence="1">
    <location>
        <begin position="33"/>
        <end position="42"/>
    </location>
</feature>